<dbReference type="EMBL" id="CP092418">
    <property type="protein sequence ID" value="USD21773.1"/>
    <property type="molecule type" value="Genomic_DNA"/>
</dbReference>
<comment type="subcellular location">
    <subcellularLocation>
        <location evidence="1">Membrane</location>
    </subcellularLocation>
</comment>
<dbReference type="InterPro" id="IPR001466">
    <property type="entry name" value="Beta-lactam-related"/>
</dbReference>
<reference evidence="4" key="1">
    <citation type="submission" date="2022-02" db="EMBL/GenBank/DDBJ databases">
        <title>Coral-associated bacteria.</title>
        <authorList>
            <person name="Tang K."/>
            <person name="Wang X."/>
        </authorList>
    </citation>
    <scope>NUCLEOTIDE SEQUENCE</scope>
    <source>
        <strain evidence="4">SCSIO 43006</strain>
    </source>
</reference>
<dbReference type="InterPro" id="IPR050491">
    <property type="entry name" value="AmpC-like"/>
</dbReference>
<dbReference type="PANTHER" id="PTHR46825">
    <property type="entry name" value="D-ALANYL-D-ALANINE-CARBOXYPEPTIDASE/ENDOPEPTIDASE AMPH"/>
    <property type="match status" value="1"/>
</dbReference>
<sequence>MRVLYAVSLMIVGVFGFWAILPSQQERSAEITNIEEFLPTIMKEAAIPGMAVSRVKDGKLVFQQVYGMADVESGEAVTQNTPFNIASISKPIMGVTLLQLVDNGNLELNRDINTYLPFKVDNPHTRGEKITLRNLASHTAGIADYYDYATYSENRDPEISLEQHLRALLTKEGSLYNNGDHYLKSMPGKRRQYSNLSAGLAGLLVESAIGQTLADYSKDTLFHRLEMESASWKLNGMDLNSIAVPYKVEQCVPFVGLCTDDESSKINYFVGRFIKPPFEYKKFHPYPHNGNPQYPDGGVRVSIADLSDFLLAVLHNRDKSGAKLLSDTMYEEMFRLQLPKSVSDSQRFFWRDRDGLVGHMGSDLGVFTAMYFDPDRKDGFIILMNRGMDSKSAEAMRHIARRLVQI</sequence>
<evidence type="ECO:0000313" key="4">
    <source>
        <dbReference type="EMBL" id="USD21773.1"/>
    </source>
</evidence>
<dbReference type="PANTHER" id="PTHR46825:SF11">
    <property type="entry name" value="PENICILLIN-BINDING PROTEIN 4"/>
    <property type="match status" value="1"/>
</dbReference>
<dbReference type="Gene3D" id="3.40.710.10">
    <property type="entry name" value="DD-peptidase/beta-lactamase superfamily"/>
    <property type="match status" value="1"/>
</dbReference>
<protein>
    <submittedName>
        <fullName evidence="4">Beta-lactamase family protein</fullName>
    </submittedName>
</protein>
<evidence type="ECO:0000256" key="1">
    <source>
        <dbReference type="ARBA" id="ARBA00004370"/>
    </source>
</evidence>
<dbReference type="Pfam" id="PF00144">
    <property type="entry name" value="Beta-lactamase"/>
    <property type="match status" value="1"/>
</dbReference>
<evidence type="ECO:0000259" key="3">
    <source>
        <dbReference type="Pfam" id="PF00144"/>
    </source>
</evidence>
<proteinExistence type="predicted"/>
<name>A0ABY4VF47_9GAMM</name>
<keyword evidence="2" id="KW-0472">Membrane</keyword>
<dbReference type="SUPFAM" id="SSF56601">
    <property type="entry name" value="beta-lactamase/transpeptidase-like"/>
    <property type="match status" value="1"/>
</dbReference>
<dbReference type="RefSeq" id="WP_252084171.1">
    <property type="nucleotide sequence ID" value="NZ_CP092418.1"/>
</dbReference>
<dbReference type="Proteomes" id="UP001055658">
    <property type="component" value="Chromosome"/>
</dbReference>
<evidence type="ECO:0000256" key="2">
    <source>
        <dbReference type="ARBA" id="ARBA00023136"/>
    </source>
</evidence>
<gene>
    <name evidence="4" type="ORF">MJO52_01115</name>
</gene>
<organism evidence="4 5">
    <name type="scientific">Microbulbifer variabilis</name>
    <dbReference type="NCBI Taxonomy" id="266805"/>
    <lineage>
        <taxon>Bacteria</taxon>
        <taxon>Pseudomonadati</taxon>
        <taxon>Pseudomonadota</taxon>
        <taxon>Gammaproteobacteria</taxon>
        <taxon>Cellvibrionales</taxon>
        <taxon>Microbulbiferaceae</taxon>
        <taxon>Microbulbifer</taxon>
    </lineage>
</organism>
<feature type="domain" description="Beta-lactamase-related" evidence="3">
    <location>
        <begin position="37"/>
        <end position="398"/>
    </location>
</feature>
<dbReference type="InterPro" id="IPR012338">
    <property type="entry name" value="Beta-lactam/transpept-like"/>
</dbReference>
<keyword evidence="5" id="KW-1185">Reference proteome</keyword>
<evidence type="ECO:0000313" key="5">
    <source>
        <dbReference type="Proteomes" id="UP001055658"/>
    </source>
</evidence>
<accession>A0ABY4VF47</accession>